<keyword evidence="2" id="KW-1185">Reference proteome</keyword>
<dbReference type="EMBL" id="FWPT01000001">
    <property type="protein sequence ID" value="SMA33038.1"/>
    <property type="molecule type" value="Genomic_DNA"/>
</dbReference>
<dbReference type="AlphaFoldDB" id="A0A1X7AGG5"/>
<reference evidence="1 2" key="1">
    <citation type="submission" date="2017-03" db="EMBL/GenBank/DDBJ databases">
        <authorList>
            <person name="Afonso C.L."/>
            <person name="Miller P.J."/>
            <person name="Scott M.A."/>
            <person name="Spackman E."/>
            <person name="Goraichik I."/>
            <person name="Dimitrov K.M."/>
            <person name="Suarez D.L."/>
            <person name="Swayne D.E."/>
        </authorList>
    </citation>
    <scope>NUCLEOTIDE SEQUENCE [LARGE SCALE GENOMIC DNA]</scope>
    <source>
        <strain evidence="1">SB41UT1</strain>
    </source>
</reference>
<accession>A0A1X7AGG5</accession>
<gene>
    <name evidence="1" type="ORF">EHSB41UT_00219</name>
</gene>
<dbReference type="Proteomes" id="UP000196573">
    <property type="component" value="Unassembled WGS sequence"/>
</dbReference>
<organism evidence="1 2">
    <name type="scientific">Parendozoicomonas haliclonae</name>
    <dbReference type="NCBI Taxonomy" id="1960125"/>
    <lineage>
        <taxon>Bacteria</taxon>
        <taxon>Pseudomonadati</taxon>
        <taxon>Pseudomonadota</taxon>
        <taxon>Gammaproteobacteria</taxon>
        <taxon>Oceanospirillales</taxon>
        <taxon>Endozoicomonadaceae</taxon>
        <taxon>Parendozoicomonas</taxon>
    </lineage>
</organism>
<dbReference type="RefSeq" id="WP_087106047.1">
    <property type="nucleotide sequence ID" value="NZ_CBCSCN010000019.1"/>
</dbReference>
<evidence type="ECO:0000313" key="1">
    <source>
        <dbReference type="EMBL" id="SMA33038.1"/>
    </source>
</evidence>
<protein>
    <submittedName>
        <fullName evidence="1">Uncharacterized protein</fullName>
    </submittedName>
</protein>
<sequence length="285" mass="32041">MQPNTTDATSWKSSFANFLSYNPIAKLIPFRSWLIKKLAPREPLMKDVQTTTGTASKSLSSRSIKGFGEQLKDAFQDWKSKGQPYFEHANMALYKQAFRTKGGAADKLFQKLEHGKHQAAIELYNKLGEGDRPHIVPLLHNAANAGEKAALPLLIDYYMEVQANIRPDLGNRANWPQPMEDEYTAAEAQIQDCIRQAVDEDAYLANKYLQFLANSVNGGEQNEEDCFALAQHFSKTLPDTAFTFLQPLMIGNSNMSSELKAVVKEVRKHASPTIKNMMKAIQKRK</sequence>
<evidence type="ECO:0000313" key="2">
    <source>
        <dbReference type="Proteomes" id="UP000196573"/>
    </source>
</evidence>
<name>A0A1X7AGG5_9GAMM</name>
<proteinExistence type="predicted"/>